<dbReference type="AlphaFoldDB" id="E3N2U6"/>
<evidence type="ECO:0000313" key="1">
    <source>
        <dbReference type="EMBL" id="EFO84329.1"/>
    </source>
</evidence>
<dbReference type="STRING" id="31234.E3N2U6"/>
<name>E3N2U6_CAERE</name>
<dbReference type="GO" id="GO:0031462">
    <property type="term" value="C:Cul2-RING ubiquitin ligase complex"/>
    <property type="evidence" value="ECO:0007669"/>
    <property type="project" value="TreeGrafter"/>
</dbReference>
<proteinExistence type="predicted"/>
<dbReference type="Proteomes" id="UP000008281">
    <property type="component" value="Unassembled WGS sequence"/>
</dbReference>
<dbReference type="InterPro" id="IPR032675">
    <property type="entry name" value="LRR_dom_sf"/>
</dbReference>
<dbReference type="SUPFAM" id="SSF52047">
    <property type="entry name" value="RNI-like"/>
    <property type="match status" value="1"/>
</dbReference>
<evidence type="ECO:0000313" key="2">
    <source>
        <dbReference type="Proteomes" id="UP000008281"/>
    </source>
</evidence>
<dbReference type="EMBL" id="DS268515">
    <property type="protein sequence ID" value="EFO84329.1"/>
    <property type="molecule type" value="Genomic_DNA"/>
</dbReference>
<keyword evidence="2" id="KW-1185">Reference proteome</keyword>
<gene>
    <name evidence="1" type="ORF">CRE_20459</name>
</gene>
<dbReference type="InParanoid" id="E3N2U6"/>
<dbReference type="PANTHER" id="PTHR12904">
    <property type="match status" value="1"/>
</dbReference>
<protein>
    <submittedName>
        <fullName evidence="1">Uncharacterized protein</fullName>
    </submittedName>
</protein>
<dbReference type="Gene3D" id="3.80.10.10">
    <property type="entry name" value="Ribonuclease Inhibitor"/>
    <property type="match status" value="1"/>
</dbReference>
<dbReference type="PANTHER" id="PTHR12904:SF28">
    <property type="entry name" value="ATP SYNTHASE SUBUNIT ALPHA-RELATED"/>
    <property type="match status" value="1"/>
</dbReference>
<reference evidence="1" key="1">
    <citation type="submission" date="2007-07" db="EMBL/GenBank/DDBJ databases">
        <title>PCAP assembly of the Caenorhabditis remanei genome.</title>
        <authorList>
            <consortium name="The Caenorhabditis remanei Sequencing Consortium"/>
            <person name="Wilson R.K."/>
        </authorList>
    </citation>
    <scope>NUCLEOTIDE SEQUENCE [LARGE SCALE GENOMIC DNA]</scope>
    <source>
        <strain evidence="1">PB4641</strain>
    </source>
</reference>
<sequence>MEDQPLPVYAKKLQEICIDTLVDALKRGNNSCLKSALPKHLVNKVFNAITSNDVEITPDNINLLHNLFKKVTKVTWGPSFHKYNSCLLLSNLNPLELSLPRVREGLNELMETQKLVVNQLKEVVEVEVVEVEEHTNDSDSDSDSDESLWMDNMEADPILFDLVMWLNALLNKSTRDNLQKLTINGEELKFPDGWTESLSNILPSLTKLYIPSCRLERNEFSSICDNMKNLKELDMTYTNTSFTSLQGIRNLSNLKTLRIAALHICSQEDMAEIFELNQLETLDISQRINNFSGERGVRPPQVEQIEIFMQLIAQGRVLPALKYLEISRTRIEQDQVLTFLNNHPNLELMGLVEVDLHRDFVAPNPRVRLLTERTVADCIDALEFYLKRDDTHEMTIEALVDKMAVAVEENYESLEESVLRNIFQIVIRVMKTFPKNAQMLFYAGGCAWRLFRQVDLFYLSFCEKAEILFLFSDERHEMFSIQELHMYVKCLEFPGFEKYPVNYGHMEFVDSWRLFMLHGRPSVSIWRVRELDLLDYDVLCDRAVKFVQHAFKVRAQLTQTREPRRPAETALFECAMTVLASYLGKTSDDKYNQLFKDENWKRMLLTAGRAKKIRHPGIYLLWLEVGWIIEAVAENVGIFNHNYRTQSKTLRMLEGIVPYLRVKSLRKMFQKNLIEILGEILRKKEYNRHKEVASLLATVYFLCNPDLSAESKENLVAEVVRVVKSYRMENGEDAKRVFLHVISKGRSPEAQNFGNWVVSQIMQMGEESAPDAQRNVIVLD</sequence>
<organism evidence="2">
    <name type="scientific">Caenorhabditis remanei</name>
    <name type="common">Caenorhabditis vulgaris</name>
    <dbReference type="NCBI Taxonomy" id="31234"/>
    <lineage>
        <taxon>Eukaryota</taxon>
        <taxon>Metazoa</taxon>
        <taxon>Ecdysozoa</taxon>
        <taxon>Nematoda</taxon>
        <taxon>Chromadorea</taxon>
        <taxon>Rhabditida</taxon>
        <taxon>Rhabditina</taxon>
        <taxon>Rhabditomorpha</taxon>
        <taxon>Rhabditoidea</taxon>
        <taxon>Rhabditidae</taxon>
        <taxon>Peloderinae</taxon>
        <taxon>Caenorhabditis</taxon>
    </lineage>
</organism>
<accession>E3N2U6</accession>
<dbReference type="InterPro" id="IPR051341">
    <property type="entry name" value="Zyg-11_UBL_adapter"/>
</dbReference>
<dbReference type="HOGENOM" id="CLU_359120_0_0_1"/>
<dbReference type="eggNOG" id="KOG3665">
    <property type="taxonomic scope" value="Eukaryota"/>
</dbReference>